<proteinExistence type="predicted"/>
<gene>
    <name evidence="2" type="ORF">ABH992_004444</name>
</gene>
<keyword evidence="1" id="KW-1133">Transmembrane helix</keyword>
<accession>A0ABV4GJD8</accession>
<comment type="caution">
    <text evidence="2">The sequence shown here is derived from an EMBL/GenBank/DDBJ whole genome shotgun (WGS) entry which is preliminary data.</text>
</comment>
<sequence>MKQQQLAKTAQLSLSKFDRASIHYKPTLAGGSRISSMENRAVKDPRFEVQTFGTRIRGEGVAGIVGAIIAVLLIFLLYPIIASWLAMSMFY</sequence>
<reference evidence="2 3" key="1">
    <citation type="submission" date="2024-07" db="EMBL/GenBank/DDBJ databases">
        <title>Genomic Encyclopedia of Type Strains, Phase V (KMG-V): Genome sequencing to study the core and pangenomes of soil and plant-associated prokaryotes.</title>
        <authorList>
            <person name="Whitman W."/>
        </authorList>
    </citation>
    <scope>NUCLEOTIDE SEQUENCE [LARGE SCALE GENOMIC DNA]</scope>
    <source>
        <strain evidence="2 3">USDA 222</strain>
    </source>
</reference>
<evidence type="ECO:0000313" key="2">
    <source>
        <dbReference type="EMBL" id="MEY9472045.1"/>
    </source>
</evidence>
<protein>
    <submittedName>
        <fullName evidence="2">Uncharacterized protein</fullName>
    </submittedName>
</protein>
<evidence type="ECO:0000256" key="1">
    <source>
        <dbReference type="SAM" id="Phobius"/>
    </source>
</evidence>
<dbReference type="RefSeq" id="WP_157785158.1">
    <property type="nucleotide sequence ID" value="NZ_JBGBYD010000002.1"/>
</dbReference>
<evidence type="ECO:0000313" key="3">
    <source>
        <dbReference type="Proteomes" id="UP001565474"/>
    </source>
</evidence>
<keyword evidence="1" id="KW-0812">Transmembrane</keyword>
<keyword evidence="1" id="KW-0472">Membrane</keyword>
<name>A0ABV4GJD8_9BRAD</name>
<organism evidence="2 3">
    <name type="scientific">Bradyrhizobium yuanmingense</name>
    <dbReference type="NCBI Taxonomy" id="108015"/>
    <lineage>
        <taxon>Bacteria</taxon>
        <taxon>Pseudomonadati</taxon>
        <taxon>Pseudomonadota</taxon>
        <taxon>Alphaproteobacteria</taxon>
        <taxon>Hyphomicrobiales</taxon>
        <taxon>Nitrobacteraceae</taxon>
        <taxon>Bradyrhizobium</taxon>
    </lineage>
</organism>
<feature type="transmembrane region" description="Helical" evidence="1">
    <location>
        <begin position="61"/>
        <end position="86"/>
    </location>
</feature>
<dbReference type="Proteomes" id="UP001565474">
    <property type="component" value="Unassembled WGS sequence"/>
</dbReference>
<dbReference type="EMBL" id="JBGBZN010000002">
    <property type="protein sequence ID" value="MEY9472045.1"/>
    <property type="molecule type" value="Genomic_DNA"/>
</dbReference>
<keyword evidence="3" id="KW-1185">Reference proteome</keyword>